<comment type="caution">
    <text evidence="8">The sequence shown here is derived from an EMBL/GenBank/DDBJ whole genome shotgun (WGS) entry which is preliminary data.</text>
</comment>
<feature type="chain" id="PRO_5045504704" description="alpha-L-fucosidase" evidence="6">
    <location>
        <begin position="21"/>
        <end position="813"/>
    </location>
</feature>
<evidence type="ECO:0000256" key="2">
    <source>
        <dbReference type="ARBA" id="ARBA00012662"/>
    </source>
</evidence>
<evidence type="ECO:0000256" key="6">
    <source>
        <dbReference type="SAM" id="SignalP"/>
    </source>
</evidence>
<dbReference type="InterPro" id="IPR057739">
    <property type="entry name" value="Glyco_hydro_29_N"/>
</dbReference>
<keyword evidence="4" id="KW-0378">Hydrolase</keyword>
<dbReference type="EC" id="3.2.1.51" evidence="2"/>
<proteinExistence type="inferred from homology"/>
<feature type="domain" description="Glycoside hydrolase family 29 N-terminal" evidence="7">
    <location>
        <begin position="327"/>
        <end position="707"/>
    </location>
</feature>
<comment type="similarity">
    <text evidence="1">Belongs to the glycosyl hydrolase 29 family.</text>
</comment>
<gene>
    <name evidence="8" type="ORF">CLO192961_LOCUS143132</name>
</gene>
<protein>
    <recommendedName>
        <fullName evidence="2">alpha-L-fucosidase</fullName>
        <ecNumber evidence="2">3.2.1.51</ecNumber>
    </recommendedName>
</protein>
<evidence type="ECO:0000256" key="1">
    <source>
        <dbReference type="ARBA" id="ARBA00007951"/>
    </source>
</evidence>
<dbReference type="PANTHER" id="PTHR10030:SF37">
    <property type="entry name" value="ALPHA-L-FUCOSIDASE-RELATED"/>
    <property type="match status" value="1"/>
</dbReference>
<dbReference type="Pfam" id="PF01120">
    <property type="entry name" value="Alpha_L_fucos"/>
    <property type="match status" value="1"/>
</dbReference>
<accession>A0ABY6U2V9</accession>
<dbReference type="PANTHER" id="PTHR10030">
    <property type="entry name" value="ALPHA-L-FUCOSIDASE"/>
    <property type="match status" value="1"/>
</dbReference>
<dbReference type="EMBL" id="CABFNS010000720">
    <property type="protein sequence ID" value="VUC24476.1"/>
    <property type="molecule type" value="Genomic_DNA"/>
</dbReference>
<dbReference type="InterPro" id="IPR017853">
    <property type="entry name" value="GH"/>
</dbReference>
<keyword evidence="5" id="KW-0326">Glycosidase</keyword>
<evidence type="ECO:0000313" key="9">
    <source>
        <dbReference type="Proteomes" id="UP000766486"/>
    </source>
</evidence>
<keyword evidence="3 6" id="KW-0732">Signal</keyword>
<feature type="signal peptide" evidence="6">
    <location>
        <begin position="1"/>
        <end position="20"/>
    </location>
</feature>
<dbReference type="Proteomes" id="UP000766486">
    <property type="component" value="Unassembled WGS sequence"/>
</dbReference>
<dbReference type="SUPFAM" id="SSF51445">
    <property type="entry name" value="(Trans)glycosidases"/>
    <property type="match status" value="1"/>
</dbReference>
<dbReference type="Gene3D" id="3.20.20.80">
    <property type="entry name" value="Glycosidases"/>
    <property type="match status" value="1"/>
</dbReference>
<evidence type="ECO:0000256" key="4">
    <source>
        <dbReference type="ARBA" id="ARBA00022801"/>
    </source>
</evidence>
<evidence type="ECO:0000313" key="8">
    <source>
        <dbReference type="EMBL" id="VUC24476.1"/>
    </source>
</evidence>
<evidence type="ECO:0000256" key="5">
    <source>
        <dbReference type="ARBA" id="ARBA00023295"/>
    </source>
</evidence>
<evidence type="ECO:0000256" key="3">
    <source>
        <dbReference type="ARBA" id="ARBA00022729"/>
    </source>
</evidence>
<dbReference type="InterPro" id="IPR000933">
    <property type="entry name" value="Glyco_hydro_29"/>
</dbReference>
<keyword evidence="9" id="KW-1185">Reference proteome</keyword>
<sequence>MRSFWGSILLLALQASRVLGNNTSCDTSKSVRLDLEDFFNNKAFGSKPGEADFDSKGGSYPVPDFIDSFDYKSSVTGIRFSFPGYVESGANDNIVCDGQVIDVPEGRFFSASFLLSNDKELATVSKNVTFTYEDGSTSAYNLRTLAWFNLLTINRGEIIFPKRFTSTAVNWNTSHIFERTAALDPGKKLKTITLPTTTNTTEGRMHIFAISLHQGSEIGIQSVRGTQKWADDDQQSQLMEVTINNAGSECVSGDGLIVKLEGHEFEMKYSGSIKRLCPGDQKVATVAIKPSSSFLGQVGDSTVKATVEYGGTEQGKVFKGVKVGLREWTSELDNLAEHEAPDWFKDNKFGIMIHWGPYSVPGWGNSSEFESYSEWFWWYSTNPLGDRSNFGGYRLETFGEDWAYDDSFEEFTAEKFDSKEWVDLFDDAGAKYFVITTKHHADSLGLSLNAFNYTDGFALWDTKETSNRSALQYGPQRDVLRELFDAAATYYPNMKRGTYFSLPEWFNPDFGVYGFDQFNKTENPATVSWPGDLATNPYTGEKEAYTGHIPVDDFIQDLMVPQMEQLAYDYGTDIMWCDCGAANGTAEFAAKWFNEVRQQNRHVAINSRCGVPQAADFDTPEYQTFSSAQHHKWESSQGMDPYSYGYNRATPDEAYMNASTIIKNLVDMVSKNGNFLLDIGPRADGTIVEQAAANLREAGKWIKRHEEAIFNTTYWFIQSELEGSTEARFTQTDDAFYILFLDKPIVQDGRVVIQAPIPVLTGDEITLLGGNNVVLLDYEISGVGSEKSLSIEIGEGDFEREEFCWVFKIQYKR</sequence>
<name>A0ABY6U2V9_BIOOC</name>
<organism evidence="8 9">
    <name type="scientific">Bionectria ochroleuca</name>
    <name type="common">Gliocladium roseum</name>
    <dbReference type="NCBI Taxonomy" id="29856"/>
    <lineage>
        <taxon>Eukaryota</taxon>
        <taxon>Fungi</taxon>
        <taxon>Dikarya</taxon>
        <taxon>Ascomycota</taxon>
        <taxon>Pezizomycotina</taxon>
        <taxon>Sordariomycetes</taxon>
        <taxon>Hypocreomycetidae</taxon>
        <taxon>Hypocreales</taxon>
        <taxon>Bionectriaceae</taxon>
        <taxon>Clonostachys</taxon>
    </lineage>
</organism>
<reference evidence="8 9" key="1">
    <citation type="submission" date="2019-06" db="EMBL/GenBank/DDBJ databases">
        <authorList>
            <person name="Broberg M."/>
        </authorList>
    </citation>
    <scope>NUCLEOTIDE SEQUENCE [LARGE SCALE GENOMIC DNA]</scope>
</reference>
<evidence type="ECO:0000259" key="7">
    <source>
        <dbReference type="Pfam" id="PF01120"/>
    </source>
</evidence>
<dbReference type="SMART" id="SM00812">
    <property type="entry name" value="Alpha_L_fucos"/>
    <property type="match status" value="1"/>
</dbReference>